<sequence>MKNLPIKLFKKRDDIDDRRTEGGGSGDLPKWILSRQELFEMSTQFLTVIEKSKEILINRVESDNFLPAILKISLKDKAVAKTHRAEVGKIFNVSHKFNFLGMSDECDLLIKVDDLKDAVLISQNISAIDKNAHGLSAIENMELFSPFIEVDSNVLKIRLINYNNYNINNIVEGMFIKSLNEHKIAYKKTKYAADLTIFKIENATIDVLEDIKGFEAMYSITSMPKLGVGLDSVDEEFTIDIKYPKDGVEYPIVGVLDSGIQSIPQLSPWLIADSYSCYPETLLDRSHGTFVAGIIVYGDQLQGKNWVGNEGCRLYSAAVFPDLKLESVDEDQLIENIREAINKRPDIKIWNFSGGMQDECDLNDFSDFGKFLDDIQQTNDIVICKSAGNCQNFKIPKATQRIPKSADSVRSLVVGSIAHEKGIYDLAETNWPSPFSRTGFGPNNLVKPDVIHYGGNAGILPSGLMASSGVKSFSTGGRTVSNIGTSFSTPRITSLVAALDHKIDEDFNSLLLKALIIHSAKYPNGVDLPPLEKIKHMGYGLPSDVEEILYNSPNEITLILQDTISKGSFYEILDFPYPSEMIEDGKFYGEITITLVTAPLLDNNNATEYCQSNIDISFGTYDRVKERDTNTRTILNEYGPDGAINLLHEARYSKKHLNNPLSEFAHERLLRNYGKKFHPVKKYAINLNELTQTNAMNALTAPKKWFLRLEGLFSAYAEARAVIDGTELSQEFCAIISIKDKRNNKDVYDSVSRHLDSNNFISQNIQLRNELNIRYGSSGN</sequence>
<reference evidence="2" key="1">
    <citation type="submission" date="2022-12" db="EMBL/GenBank/DDBJ databases">
        <title>Genome sequence of HCMS5-2.</title>
        <authorList>
            <person name="Woo H."/>
        </authorList>
    </citation>
    <scope>NUCLEOTIDE SEQUENCE</scope>
    <source>
        <strain evidence="2">HCMS5-2</strain>
    </source>
</reference>
<dbReference type="InterPro" id="IPR036852">
    <property type="entry name" value="Peptidase_S8/S53_dom_sf"/>
</dbReference>
<name>A0ABT4LBS5_9SPHI</name>
<dbReference type="CDD" id="cd04847">
    <property type="entry name" value="Peptidases_S8_Subtilisin_like_2"/>
    <property type="match status" value="1"/>
</dbReference>
<organism evidence="2 3">
    <name type="scientific">Pedobacter punctiformis</name>
    <dbReference type="NCBI Taxonomy" id="3004097"/>
    <lineage>
        <taxon>Bacteria</taxon>
        <taxon>Pseudomonadati</taxon>
        <taxon>Bacteroidota</taxon>
        <taxon>Sphingobacteriia</taxon>
        <taxon>Sphingobacteriales</taxon>
        <taxon>Sphingobacteriaceae</taxon>
        <taxon>Pedobacter</taxon>
    </lineage>
</organism>
<dbReference type="Gene3D" id="3.40.50.200">
    <property type="entry name" value="Peptidase S8/S53 domain"/>
    <property type="match status" value="1"/>
</dbReference>
<protein>
    <submittedName>
        <fullName evidence="2">S8 family peptidase</fullName>
    </submittedName>
</protein>
<keyword evidence="3" id="KW-1185">Reference proteome</keyword>
<evidence type="ECO:0000259" key="1">
    <source>
        <dbReference type="Pfam" id="PF00082"/>
    </source>
</evidence>
<dbReference type="RefSeq" id="WP_269427332.1">
    <property type="nucleotide sequence ID" value="NZ_JAPWGM010000003.1"/>
</dbReference>
<dbReference type="SUPFAM" id="SSF52743">
    <property type="entry name" value="Subtilisin-like"/>
    <property type="match status" value="1"/>
</dbReference>
<comment type="caution">
    <text evidence="2">The sequence shown here is derived from an EMBL/GenBank/DDBJ whole genome shotgun (WGS) entry which is preliminary data.</text>
</comment>
<gene>
    <name evidence="2" type="ORF">O0955_09610</name>
</gene>
<dbReference type="InterPro" id="IPR034074">
    <property type="entry name" value="Y4bN_pept_dom"/>
</dbReference>
<dbReference type="Proteomes" id="UP001144347">
    <property type="component" value="Unassembled WGS sequence"/>
</dbReference>
<accession>A0ABT4LBS5</accession>
<dbReference type="EMBL" id="JAPWGM010000003">
    <property type="protein sequence ID" value="MCZ4244259.1"/>
    <property type="molecule type" value="Genomic_DNA"/>
</dbReference>
<dbReference type="Pfam" id="PF00082">
    <property type="entry name" value="Peptidase_S8"/>
    <property type="match status" value="1"/>
</dbReference>
<evidence type="ECO:0000313" key="2">
    <source>
        <dbReference type="EMBL" id="MCZ4244259.1"/>
    </source>
</evidence>
<proteinExistence type="predicted"/>
<evidence type="ECO:0000313" key="3">
    <source>
        <dbReference type="Proteomes" id="UP001144347"/>
    </source>
</evidence>
<feature type="domain" description="Peptidase S8/S53" evidence="1">
    <location>
        <begin position="252"/>
        <end position="522"/>
    </location>
</feature>
<dbReference type="InterPro" id="IPR000209">
    <property type="entry name" value="Peptidase_S8/S53_dom"/>
</dbReference>